<comment type="caution">
    <text evidence="1">The sequence shown here is derived from an EMBL/GenBank/DDBJ whole genome shotgun (WGS) entry which is preliminary data.</text>
</comment>
<dbReference type="AlphaFoldDB" id="A0A6A0A9U9"/>
<sequence length="162" mass="16957">MPSHELITAEGEPLGYTTVPHAAAADLMSVLLFLLHPQWLYAKQLQAGKTPAAALSKAVECMHTIHGFTMCMASVGGPAGHRPIPHCGLAAGPHAWSVSQCQSVTHLQQTAQVLVVAGVEGARHSGRGGRCALLPAVPANKECLPQPQHLAGRATEGRCQKP</sequence>
<evidence type="ECO:0000313" key="2">
    <source>
        <dbReference type="Proteomes" id="UP000485058"/>
    </source>
</evidence>
<accession>A0A6A0A9U9</accession>
<proteinExistence type="predicted"/>
<protein>
    <submittedName>
        <fullName evidence="1">Uncharacterized protein</fullName>
    </submittedName>
</protein>
<organism evidence="1 2">
    <name type="scientific">Haematococcus lacustris</name>
    <name type="common">Green alga</name>
    <name type="synonym">Haematococcus pluvialis</name>
    <dbReference type="NCBI Taxonomy" id="44745"/>
    <lineage>
        <taxon>Eukaryota</taxon>
        <taxon>Viridiplantae</taxon>
        <taxon>Chlorophyta</taxon>
        <taxon>core chlorophytes</taxon>
        <taxon>Chlorophyceae</taxon>
        <taxon>CS clade</taxon>
        <taxon>Chlamydomonadales</taxon>
        <taxon>Haematococcaceae</taxon>
        <taxon>Haematococcus</taxon>
    </lineage>
</organism>
<evidence type="ECO:0000313" key="1">
    <source>
        <dbReference type="EMBL" id="GFH29193.1"/>
    </source>
</evidence>
<dbReference type="EMBL" id="BLLF01004229">
    <property type="protein sequence ID" value="GFH29193.1"/>
    <property type="molecule type" value="Genomic_DNA"/>
</dbReference>
<keyword evidence="2" id="KW-1185">Reference proteome</keyword>
<dbReference type="Proteomes" id="UP000485058">
    <property type="component" value="Unassembled WGS sequence"/>
</dbReference>
<reference evidence="1 2" key="1">
    <citation type="submission" date="2020-02" db="EMBL/GenBank/DDBJ databases">
        <title>Draft genome sequence of Haematococcus lacustris strain NIES-144.</title>
        <authorList>
            <person name="Morimoto D."/>
            <person name="Nakagawa S."/>
            <person name="Yoshida T."/>
            <person name="Sawayama S."/>
        </authorList>
    </citation>
    <scope>NUCLEOTIDE SEQUENCE [LARGE SCALE GENOMIC DNA]</scope>
    <source>
        <strain evidence="1 2">NIES-144</strain>
    </source>
</reference>
<name>A0A6A0A9U9_HAELA</name>
<gene>
    <name evidence="1" type="ORF">HaLaN_27821</name>
</gene>